<sequence>MLSKEELSYFKKKLLQLKEETIQMVEANEPLSFEDYGELTSYDNHFADTATQLEERERQKVLHETANNLLEEVNEALERIKTGSFGVCVDTGEPIPYERLKALPYAKRTVEAQKELEKENIASLPVDHSFLTPEEDVRGDKRIQTVDELISMHGNSSS</sequence>
<keyword evidence="3" id="KW-0862">Zinc</keyword>
<reference evidence="7" key="1">
    <citation type="submission" date="2020-07" db="EMBL/GenBank/DDBJ databases">
        <authorList>
            <person name="Partida-Martinez L."/>
            <person name="Huntemann M."/>
            <person name="Clum A."/>
            <person name="Wang J."/>
            <person name="Palaniappan K."/>
            <person name="Ritter S."/>
            <person name="Chen I.-M."/>
            <person name="Stamatis D."/>
            <person name="Reddy T."/>
            <person name="O'Malley R."/>
            <person name="Daum C."/>
            <person name="Shapiro N."/>
            <person name="Ivanova N."/>
            <person name="Kyrpides N."/>
            <person name="Woyke T."/>
        </authorList>
    </citation>
    <scope>NUCLEOTIDE SEQUENCE [LARGE SCALE GENOMIC DNA]</scope>
    <source>
        <strain evidence="7">AT2.8</strain>
    </source>
</reference>
<evidence type="ECO:0000256" key="2">
    <source>
        <dbReference type="ARBA" id="ARBA00022771"/>
    </source>
</evidence>
<dbReference type="Gene3D" id="1.20.120.910">
    <property type="entry name" value="DksA, coiled-coil domain"/>
    <property type="match status" value="1"/>
</dbReference>
<proteinExistence type="predicted"/>
<dbReference type="PANTHER" id="PTHR33823:SF4">
    <property type="entry name" value="GENERAL STRESS PROTEIN 16O"/>
    <property type="match status" value="1"/>
</dbReference>
<dbReference type="InterPro" id="IPR037187">
    <property type="entry name" value="DnaK_N"/>
</dbReference>
<evidence type="ECO:0000313" key="7">
    <source>
        <dbReference type="Proteomes" id="UP000548423"/>
    </source>
</evidence>
<dbReference type="AlphaFoldDB" id="A0A852TB31"/>
<evidence type="ECO:0000256" key="1">
    <source>
        <dbReference type="ARBA" id="ARBA00022723"/>
    </source>
</evidence>
<dbReference type="Proteomes" id="UP000548423">
    <property type="component" value="Unassembled WGS sequence"/>
</dbReference>
<keyword evidence="2" id="KW-0863">Zinc-finger</keyword>
<feature type="zinc finger region" description="dksA C4-type" evidence="4">
    <location>
        <begin position="88"/>
        <end position="112"/>
    </location>
</feature>
<feature type="domain" description="Zinc finger DksA/TraR C4-type" evidence="5">
    <location>
        <begin position="83"/>
        <end position="118"/>
    </location>
</feature>
<gene>
    <name evidence="6" type="ORF">F4694_002755</name>
</gene>
<dbReference type="InterPro" id="IPR000962">
    <property type="entry name" value="Znf_DskA_TraR"/>
</dbReference>
<evidence type="ECO:0000259" key="5">
    <source>
        <dbReference type="Pfam" id="PF01258"/>
    </source>
</evidence>
<protein>
    <submittedName>
        <fullName evidence="6">RNA polymerase-binding protein DksA</fullName>
    </submittedName>
</protein>
<dbReference type="Pfam" id="PF01258">
    <property type="entry name" value="zf-dskA_traR"/>
    <property type="match status" value="1"/>
</dbReference>
<dbReference type="SUPFAM" id="SSF57716">
    <property type="entry name" value="Glucocorticoid receptor-like (DNA-binding domain)"/>
    <property type="match status" value="1"/>
</dbReference>
<dbReference type="EMBL" id="JACCBX010000005">
    <property type="protein sequence ID" value="NYE05980.1"/>
    <property type="molecule type" value="Genomic_DNA"/>
</dbReference>
<dbReference type="GO" id="GO:0008270">
    <property type="term" value="F:zinc ion binding"/>
    <property type="evidence" value="ECO:0007669"/>
    <property type="project" value="UniProtKB-KW"/>
</dbReference>
<dbReference type="PROSITE" id="PS51128">
    <property type="entry name" value="ZF_DKSA_2"/>
    <property type="match status" value="1"/>
</dbReference>
<organism evidence="6 7">
    <name type="scientific">Neobacillus niacini</name>
    <dbReference type="NCBI Taxonomy" id="86668"/>
    <lineage>
        <taxon>Bacteria</taxon>
        <taxon>Bacillati</taxon>
        <taxon>Bacillota</taxon>
        <taxon>Bacilli</taxon>
        <taxon>Bacillales</taxon>
        <taxon>Bacillaceae</taxon>
        <taxon>Neobacillus</taxon>
    </lineage>
</organism>
<accession>A0A852TB31</accession>
<evidence type="ECO:0000256" key="4">
    <source>
        <dbReference type="PROSITE-ProRule" id="PRU00510"/>
    </source>
</evidence>
<dbReference type="PANTHER" id="PTHR33823">
    <property type="entry name" value="RNA POLYMERASE-BINDING TRANSCRIPTION FACTOR DKSA-RELATED"/>
    <property type="match status" value="1"/>
</dbReference>
<comment type="caution">
    <text evidence="6">The sequence shown here is derived from an EMBL/GenBank/DDBJ whole genome shotgun (WGS) entry which is preliminary data.</text>
</comment>
<name>A0A852TB31_9BACI</name>
<reference evidence="7" key="2">
    <citation type="submission" date="2020-08" db="EMBL/GenBank/DDBJ databases">
        <title>The Agave Microbiome: Exploring the role of microbial communities in plant adaptations to desert environments.</title>
        <authorList>
            <person name="Partida-Martinez L.P."/>
        </authorList>
    </citation>
    <scope>NUCLEOTIDE SEQUENCE [LARGE SCALE GENOMIC DNA]</scope>
    <source>
        <strain evidence="7">AT2.8</strain>
    </source>
</reference>
<dbReference type="SUPFAM" id="SSF109635">
    <property type="entry name" value="DnaK suppressor protein DksA, alpha-hairpin domain"/>
    <property type="match status" value="1"/>
</dbReference>
<evidence type="ECO:0000256" key="3">
    <source>
        <dbReference type="ARBA" id="ARBA00022833"/>
    </source>
</evidence>
<evidence type="ECO:0000313" key="6">
    <source>
        <dbReference type="EMBL" id="NYE05980.1"/>
    </source>
</evidence>
<keyword evidence="1" id="KW-0479">Metal-binding</keyword>